<feature type="compositionally biased region" description="Basic and acidic residues" evidence="1">
    <location>
        <begin position="539"/>
        <end position="548"/>
    </location>
</feature>
<gene>
    <name evidence="2" type="ORF">EDB92DRAFT_1298665</name>
</gene>
<feature type="compositionally biased region" description="Polar residues" evidence="1">
    <location>
        <begin position="41"/>
        <end position="61"/>
    </location>
</feature>
<feature type="compositionally biased region" description="Low complexity" evidence="1">
    <location>
        <begin position="110"/>
        <end position="126"/>
    </location>
</feature>
<comment type="caution">
    <text evidence="2">The sequence shown here is derived from an EMBL/GenBank/DDBJ whole genome shotgun (WGS) entry which is preliminary data.</text>
</comment>
<evidence type="ECO:0000313" key="3">
    <source>
        <dbReference type="Proteomes" id="UP001201163"/>
    </source>
</evidence>
<evidence type="ECO:0000256" key="1">
    <source>
        <dbReference type="SAM" id="MobiDB-lite"/>
    </source>
</evidence>
<feature type="region of interest" description="Disordered" evidence="1">
    <location>
        <begin position="1"/>
        <end position="127"/>
    </location>
</feature>
<feature type="region of interest" description="Disordered" evidence="1">
    <location>
        <begin position="139"/>
        <end position="317"/>
    </location>
</feature>
<feature type="compositionally biased region" description="Pro residues" evidence="1">
    <location>
        <begin position="522"/>
        <end position="535"/>
    </location>
</feature>
<protein>
    <submittedName>
        <fullName evidence="2">LIM-domain binding protein-domain-containing protein</fullName>
    </submittedName>
</protein>
<dbReference type="EMBL" id="JAKELL010000059">
    <property type="protein sequence ID" value="KAH8985884.1"/>
    <property type="molecule type" value="Genomic_DNA"/>
</dbReference>
<proteinExistence type="predicted"/>
<keyword evidence="3" id="KW-1185">Reference proteome</keyword>
<dbReference type="Proteomes" id="UP001201163">
    <property type="component" value="Unassembled WGS sequence"/>
</dbReference>
<dbReference type="InterPro" id="IPR029005">
    <property type="entry name" value="LIM-bd/SEUSS"/>
</dbReference>
<feature type="compositionally biased region" description="Polar residues" evidence="1">
    <location>
        <begin position="503"/>
        <end position="517"/>
    </location>
</feature>
<feature type="compositionally biased region" description="Low complexity" evidence="1">
    <location>
        <begin position="223"/>
        <end position="236"/>
    </location>
</feature>
<sequence length="580" mass="61376">MGSGMMGNVPQHTQQQQGFPNSLGIGGPGPQPPPQGPQGPANSMSQPMHRPLSSSEGTNTFGAMPGFSGGHFSQGGPHPPTSHMSGLTSANQFFMHPTSSPSQHMDMTHSLSSGGAGPSSTSPTRSDFTLTPAQYVAHGSGVSSGSNGSNTNEGFSQTFSTHPLPRPSSSSHPALGPPHQQAQSSQGLSHPTPPRQQTPHQQSHIPPAHLPDRFSAPIPNPTRPQSQPQRPSSQQRMGQSPTPHPPPGTLPPNATILQGHTASMSGGPTSLPPPRPTMGTGVGTGPPPLVPVSSAENGDLSRQPGAPGIRPPMSNNHAPTIGLGQALMRVLQFSGMLAAEDQKSQKLQLSHWVGLVDEFFLASATLKLTLWKDNQKVEAKVFEVGTPVLPRFFLVTSQSGVKSMTLSLDGARERVVGPNHAVVQCVSAMWTYRYHNGYTVTLRGPFTAHVFVIPNTTQNGATAQSAPHSPFLLKIDHIQFDSNLYEKHVAVDVIGGNRLDANKTPQVRNAPTPSPTMNGVGVPPPLPQPPQPPPAQAGQRDDERWEEPRITYDRAFIPAEPVNAFGIPQATMRCLEGLIS</sequence>
<feature type="compositionally biased region" description="Polar residues" evidence="1">
    <location>
        <begin position="255"/>
        <end position="268"/>
    </location>
</feature>
<dbReference type="PANTHER" id="PTHR10378">
    <property type="entry name" value="LIM DOMAIN-BINDING PROTEIN"/>
    <property type="match status" value="1"/>
</dbReference>
<evidence type="ECO:0000313" key="2">
    <source>
        <dbReference type="EMBL" id="KAH8985884.1"/>
    </source>
</evidence>
<feature type="compositionally biased region" description="Polar residues" evidence="1">
    <location>
        <begin position="180"/>
        <end position="189"/>
    </location>
</feature>
<dbReference type="Pfam" id="PF01803">
    <property type="entry name" value="LIM_bind"/>
    <property type="match status" value="1"/>
</dbReference>
<feature type="compositionally biased region" description="Low complexity" evidence="1">
    <location>
        <begin position="139"/>
        <end position="173"/>
    </location>
</feature>
<name>A0AAD4LBU1_9AGAM</name>
<feature type="compositionally biased region" description="Polar residues" evidence="1">
    <location>
        <begin position="10"/>
        <end position="20"/>
    </location>
</feature>
<dbReference type="AlphaFoldDB" id="A0AAD4LBU1"/>
<organism evidence="2 3">
    <name type="scientific">Lactarius akahatsu</name>
    <dbReference type="NCBI Taxonomy" id="416441"/>
    <lineage>
        <taxon>Eukaryota</taxon>
        <taxon>Fungi</taxon>
        <taxon>Dikarya</taxon>
        <taxon>Basidiomycota</taxon>
        <taxon>Agaricomycotina</taxon>
        <taxon>Agaricomycetes</taxon>
        <taxon>Russulales</taxon>
        <taxon>Russulaceae</taxon>
        <taxon>Lactarius</taxon>
    </lineage>
</organism>
<feature type="region of interest" description="Disordered" evidence="1">
    <location>
        <begin position="499"/>
        <end position="548"/>
    </location>
</feature>
<reference evidence="2" key="1">
    <citation type="submission" date="2022-01" db="EMBL/GenBank/DDBJ databases">
        <title>Comparative genomics reveals a dynamic genome evolution in the ectomycorrhizal milk-cap (Lactarius) mushrooms.</title>
        <authorList>
            <consortium name="DOE Joint Genome Institute"/>
            <person name="Lebreton A."/>
            <person name="Tang N."/>
            <person name="Kuo A."/>
            <person name="LaButti K."/>
            <person name="Drula E."/>
            <person name="Barry K."/>
            <person name="Clum A."/>
            <person name="Lipzen A."/>
            <person name="Mousain D."/>
            <person name="Ng V."/>
            <person name="Wang R."/>
            <person name="Wang X."/>
            <person name="Dai Y."/>
            <person name="Henrissat B."/>
            <person name="Grigoriev I.V."/>
            <person name="Guerin-Laguette A."/>
            <person name="Yu F."/>
            <person name="Martin F.M."/>
        </authorList>
    </citation>
    <scope>NUCLEOTIDE SEQUENCE</scope>
    <source>
        <strain evidence="2">QP</strain>
    </source>
</reference>
<accession>A0AAD4LBU1</accession>
<feature type="compositionally biased region" description="Polar residues" evidence="1">
    <location>
        <begin position="82"/>
        <end position="105"/>
    </location>
</feature>